<keyword evidence="2" id="KW-1185">Reference proteome</keyword>
<name>A0A2P5C109_PARAD</name>
<dbReference type="OrthoDB" id="1750590at2759"/>
<feature type="non-terminal residue" evidence="1">
    <location>
        <position position="1"/>
    </location>
</feature>
<dbReference type="Proteomes" id="UP000237105">
    <property type="component" value="Unassembled WGS sequence"/>
</dbReference>
<sequence length="81" mass="8798">QAQPSKLLDKYAILSDDIVITDPTMAEVYSSAFRIISESDSAIFQGCQYSLCALGKIPLMAPYASMSSVQELSFECLIAVL</sequence>
<accession>A0A2P5C109</accession>
<evidence type="ECO:0000313" key="2">
    <source>
        <dbReference type="Proteomes" id="UP000237105"/>
    </source>
</evidence>
<gene>
    <name evidence="1" type="ORF">PanWU01x14_192430</name>
</gene>
<proteinExistence type="predicted"/>
<evidence type="ECO:0000313" key="1">
    <source>
        <dbReference type="EMBL" id="PON54737.1"/>
    </source>
</evidence>
<reference evidence="2" key="1">
    <citation type="submission" date="2016-06" db="EMBL/GenBank/DDBJ databases">
        <title>Parallel loss of symbiosis genes in relatives of nitrogen-fixing non-legume Parasponia.</title>
        <authorList>
            <person name="Van Velzen R."/>
            <person name="Holmer R."/>
            <person name="Bu F."/>
            <person name="Rutten L."/>
            <person name="Van Zeijl A."/>
            <person name="Liu W."/>
            <person name="Santuari L."/>
            <person name="Cao Q."/>
            <person name="Sharma T."/>
            <person name="Shen D."/>
            <person name="Roswanjaya Y."/>
            <person name="Wardhani T."/>
            <person name="Kalhor M.S."/>
            <person name="Jansen J."/>
            <person name="Van den Hoogen J."/>
            <person name="Gungor B."/>
            <person name="Hartog M."/>
            <person name="Hontelez J."/>
            <person name="Verver J."/>
            <person name="Yang W.-C."/>
            <person name="Schijlen E."/>
            <person name="Repin R."/>
            <person name="Schilthuizen M."/>
            <person name="Schranz E."/>
            <person name="Heidstra R."/>
            <person name="Miyata K."/>
            <person name="Fedorova E."/>
            <person name="Kohlen W."/>
            <person name="Bisseling T."/>
            <person name="Smit S."/>
            <person name="Geurts R."/>
        </authorList>
    </citation>
    <scope>NUCLEOTIDE SEQUENCE [LARGE SCALE GENOMIC DNA]</scope>
    <source>
        <strain evidence="2">cv. WU1-14</strain>
    </source>
</reference>
<protein>
    <submittedName>
        <fullName evidence="1">Uncharacterized protein</fullName>
    </submittedName>
</protein>
<dbReference type="EMBL" id="JXTB01000190">
    <property type="protein sequence ID" value="PON54737.1"/>
    <property type="molecule type" value="Genomic_DNA"/>
</dbReference>
<organism evidence="1 2">
    <name type="scientific">Parasponia andersonii</name>
    <name type="common">Sponia andersonii</name>
    <dbReference type="NCBI Taxonomy" id="3476"/>
    <lineage>
        <taxon>Eukaryota</taxon>
        <taxon>Viridiplantae</taxon>
        <taxon>Streptophyta</taxon>
        <taxon>Embryophyta</taxon>
        <taxon>Tracheophyta</taxon>
        <taxon>Spermatophyta</taxon>
        <taxon>Magnoliopsida</taxon>
        <taxon>eudicotyledons</taxon>
        <taxon>Gunneridae</taxon>
        <taxon>Pentapetalae</taxon>
        <taxon>rosids</taxon>
        <taxon>fabids</taxon>
        <taxon>Rosales</taxon>
        <taxon>Cannabaceae</taxon>
        <taxon>Parasponia</taxon>
    </lineage>
</organism>
<comment type="caution">
    <text evidence="1">The sequence shown here is derived from an EMBL/GenBank/DDBJ whole genome shotgun (WGS) entry which is preliminary data.</text>
</comment>
<dbReference type="AlphaFoldDB" id="A0A2P5C109"/>